<dbReference type="HOGENOM" id="CLU_2381448_0_0_7"/>
<organism evidence="1 2">
    <name type="scientific">Desulfarculus baarsii (strain ATCC 33931 / DSM 2075 / LMG 7858 / VKM B-1802 / 2st14)</name>
    <dbReference type="NCBI Taxonomy" id="644282"/>
    <lineage>
        <taxon>Bacteria</taxon>
        <taxon>Pseudomonadati</taxon>
        <taxon>Thermodesulfobacteriota</taxon>
        <taxon>Desulfarculia</taxon>
        <taxon>Desulfarculales</taxon>
        <taxon>Desulfarculaceae</taxon>
        <taxon>Desulfarculus</taxon>
    </lineage>
</organism>
<gene>
    <name evidence="1" type="ordered locus">Deba_0116</name>
</gene>
<evidence type="ECO:0000313" key="2">
    <source>
        <dbReference type="Proteomes" id="UP000009047"/>
    </source>
</evidence>
<proteinExistence type="predicted"/>
<sequence length="94" mass="10425">MQHSDATTTAPAEQFAAAPLLARPRVELLAEMLHQRLENDRQPQRVMPLPAGVARDLRPHLPNASNLALGVYINRKMVNSYPLLFTTLAMANPN</sequence>
<dbReference type="AlphaFoldDB" id="E1QDH6"/>
<protein>
    <submittedName>
        <fullName evidence="1">Protease LasA</fullName>
    </submittedName>
</protein>
<reference evidence="1 2" key="1">
    <citation type="journal article" date="2010" name="Stand. Genomic Sci.">
        <title>Complete genome sequence of Desulfarculus baarsii type strain (2st14).</title>
        <authorList>
            <person name="Sun H."/>
            <person name="Spring S."/>
            <person name="Lapidus A."/>
            <person name="Davenport K."/>
            <person name="Del Rio T.G."/>
            <person name="Tice H."/>
            <person name="Nolan M."/>
            <person name="Copeland A."/>
            <person name="Cheng J.F."/>
            <person name="Lucas S."/>
            <person name="Tapia R."/>
            <person name="Goodwin L."/>
            <person name="Pitluck S."/>
            <person name="Ivanova N."/>
            <person name="Pagani I."/>
            <person name="Mavromatis K."/>
            <person name="Ovchinnikova G."/>
            <person name="Pati A."/>
            <person name="Chen A."/>
            <person name="Palaniappan K."/>
            <person name="Hauser L."/>
            <person name="Chang Y.J."/>
            <person name="Jeffries C.D."/>
            <person name="Detter J.C."/>
            <person name="Han C."/>
            <person name="Rohde M."/>
            <person name="Brambilla E."/>
            <person name="Goker M."/>
            <person name="Woyke T."/>
            <person name="Bristow J."/>
            <person name="Eisen J.A."/>
            <person name="Markowitz V."/>
            <person name="Hugenholtz P."/>
            <person name="Kyrpides N.C."/>
            <person name="Klenk H.P."/>
            <person name="Land M."/>
        </authorList>
    </citation>
    <scope>NUCLEOTIDE SEQUENCE [LARGE SCALE GENOMIC DNA]</scope>
    <source>
        <strain evidence="2">ATCC 33931 / DSM 2075 / LMG 7858 / VKM B-1802 / 2st14</strain>
    </source>
</reference>
<dbReference type="RefSeq" id="WP_013256951.1">
    <property type="nucleotide sequence ID" value="NC_014365.1"/>
</dbReference>
<dbReference type="GO" id="GO:0006508">
    <property type="term" value="P:proteolysis"/>
    <property type="evidence" value="ECO:0007669"/>
    <property type="project" value="UniProtKB-KW"/>
</dbReference>
<evidence type="ECO:0000313" key="1">
    <source>
        <dbReference type="EMBL" id="ADK83495.1"/>
    </source>
</evidence>
<keyword evidence="1" id="KW-0378">Hydrolase</keyword>
<keyword evidence="1" id="KW-0645">Protease</keyword>
<dbReference type="KEGG" id="dbr:Deba_0116"/>
<accession>E1QDH6</accession>
<keyword evidence="2" id="KW-1185">Reference proteome</keyword>
<dbReference type="GO" id="GO:0008233">
    <property type="term" value="F:peptidase activity"/>
    <property type="evidence" value="ECO:0007669"/>
    <property type="project" value="UniProtKB-KW"/>
</dbReference>
<dbReference type="OrthoDB" id="9992000at2"/>
<dbReference type="Proteomes" id="UP000009047">
    <property type="component" value="Chromosome"/>
</dbReference>
<dbReference type="EMBL" id="CP002085">
    <property type="protein sequence ID" value="ADK83495.1"/>
    <property type="molecule type" value="Genomic_DNA"/>
</dbReference>
<name>E1QDH6_DESB2</name>